<keyword evidence="4" id="KW-0812">Transmembrane</keyword>
<evidence type="ECO:0000256" key="3">
    <source>
        <dbReference type="SAM" id="MobiDB-lite"/>
    </source>
</evidence>
<evidence type="ECO:0000256" key="2">
    <source>
        <dbReference type="PROSITE-ProRule" id="PRU00124"/>
    </source>
</evidence>
<keyword evidence="6" id="KW-1185">Reference proteome</keyword>
<evidence type="ECO:0000256" key="4">
    <source>
        <dbReference type="SAM" id="Phobius"/>
    </source>
</evidence>
<dbReference type="CDD" id="cd00112">
    <property type="entry name" value="LDLa"/>
    <property type="match status" value="1"/>
</dbReference>
<comment type="caution">
    <text evidence="2">Lacks conserved residue(s) required for the propagation of feature annotation.</text>
</comment>
<dbReference type="OrthoDB" id="6514358at2759"/>
<sequence length="221" mass="24382">MIHLGLCNGTKEFQCRQGQCISKSFQNDGYSQCGDYSDELITDTDMDHYAVGAVVVIICIIVATCYFCKRRKQRGAVIKRSGNQSEIPLTSQPVSQPFQGQQPGYQQQPAVYQHQPASYPQQHPGYPQQPGYHPLSGNPPQPVYTDHIGHPQPGYVPLPGNPQPGYAPLPEKLPQPSNQSPPGYPSQPNYQPQSGYPQPGYHLVDPPPYTESPYPSAPPKQ</sequence>
<evidence type="ECO:0000313" key="5">
    <source>
        <dbReference type="EMBL" id="CAC5374816.1"/>
    </source>
</evidence>
<evidence type="ECO:0000313" key="6">
    <source>
        <dbReference type="Proteomes" id="UP000507470"/>
    </source>
</evidence>
<organism evidence="5 6">
    <name type="scientific">Mytilus coruscus</name>
    <name type="common">Sea mussel</name>
    <dbReference type="NCBI Taxonomy" id="42192"/>
    <lineage>
        <taxon>Eukaryota</taxon>
        <taxon>Metazoa</taxon>
        <taxon>Spiralia</taxon>
        <taxon>Lophotrochozoa</taxon>
        <taxon>Mollusca</taxon>
        <taxon>Bivalvia</taxon>
        <taxon>Autobranchia</taxon>
        <taxon>Pteriomorphia</taxon>
        <taxon>Mytilida</taxon>
        <taxon>Mytiloidea</taxon>
        <taxon>Mytilidae</taxon>
        <taxon>Mytilinae</taxon>
        <taxon>Mytilus</taxon>
    </lineage>
</organism>
<feature type="compositionally biased region" description="Polar residues" evidence="3">
    <location>
        <begin position="175"/>
        <end position="196"/>
    </location>
</feature>
<dbReference type="SUPFAM" id="SSF57424">
    <property type="entry name" value="LDL receptor-like module"/>
    <property type="match status" value="1"/>
</dbReference>
<dbReference type="InterPro" id="IPR036055">
    <property type="entry name" value="LDL_receptor-like_sf"/>
</dbReference>
<keyword evidence="4" id="KW-0472">Membrane</keyword>
<dbReference type="AlphaFoldDB" id="A0A6J8AVQ3"/>
<dbReference type="Gene3D" id="4.10.400.10">
    <property type="entry name" value="Low-density Lipoprotein Receptor"/>
    <property type="match status" value="1"/>
</dbReference>
<feature type="compositionally biased region" description="Polar residues" evidence="3">
    <location>
        <begin position="86"/>
        <end position="95"/>
    </location>
</feature>
<feature type="disulfide bond" evidence="2">
    <location>
        <begin position="15"/>
        <end position="33"/>
    </location>
</feature>
<keyword evidence="1 2" id="KW-1015">Disulfide bond</keyword>
<proteinExistence type="predicted"/>
<dbReference type="InterPro" id="IPR002172">
    <property type="entry name" value="LDrepeatLR_classA_rpt"/>
</dbReference>
<feature type="compositionally biased region" description="Pro residues" evidence="3">
    <location>
        <begin position="154"/>
        <end position="173"/>
    </location>
</feature>
<feature type="region of interest" description="Disordered" evidence="3">
    <location>
        <begin position="86"/>
        <end position="221"/>
    </location>
</feature>
<keyword evidence="4" id="KW-1133">Transmembrane helix</keyword>
<accession>A0A6J8AVQ3</accession>
<feature type="compositionally biased region" description="Low complexity" evidence="3">
    <location>
        <begin position="119"/>
        <end position="134"/>
    </location>
</feature>
<dbReference type="Pfam" id="PF00057">
    <property type="entry name" value="Ldl_recept_a"/>
    <property type="match status" value="1"/>
</dbReference>
<dbReference type="PROSITE" id="PS50068">
    <property type="entry name" value="LDLRA_2"/>
    <property type="match status" value="1"/>
</dbReference>
<feature type="compositionally biased region" description="Low complexity" evidence="3">
    <location>
        <begin position="96"/>
        <end position="109"/>
    </location>
</feature>
<dbReference type="Proteomes" id="UP000507470">
    <property type="component" value="Unassembled WGS sequence"/>
</dbReference>
<reference evidence="5 6" key="1">
    <citation type="submission" date="2020-06" db="EMBL/GenBank/DDBJ databases">
        <authorList>
            <person name="Li R."/>
            <person name="Bekaert M."/>
        </authorList>
    </citation>
    <scope>NUCLEOTIDE SEQUENCE [LARGE SCALE GENOMIC DNA]</scope>
    <source>
        <strain evidence="6">wild</strain>
    </source>
</reference>
<gene>
    <name evidence="5" type="ORF">MCOR_12066</name>
</gene>
<dbReference type="SMART" id="SM00192">
    <property type="entry name" value="LDLa"/>
    <property type="match status" value="1"/>
</dbReference>
<name>A0A6J8AVQ3_MYTCO</name>
<feature type="transmembrane region" description="Helical" evidence="4">
    <location>
        <begin position="49"/>
        <end position="68"/>
    </location>
</feature>
<evidence type="ECO:0000256" key="1">
    <source>
        <dbReference type="ARBA" id="ARBA00023157"/>
    </source>
</evidence>
<feature type="compositionally biased region" description="Pro residues" evidence="3">
    <location>
        <begin position="205"/>
        <end position="221"/>
    </location>
</feature>
<protein>
    <submittedName>
        <fullName evidence="5">Uncharacterized protein</fullName>
    </submittedName>
</protein>
<dbReference type="EMBL" id="CACVKT020002060">
    <property type="protein sequence ID" value="CAC5374816.1"/>
    <property type="molecule type" value="Genomic_DNA"/>
</dbReference>